<dbReference type="EMBL" id="JARKIE010000129">
    <property type="protein sequence ID" value="KAJ7679646.1"/>
    <property type="molecule type" value="Genomic_DNA"/>
</dbReference>
<evidence type="ECO:0000313" key="3">
    <source>
        <dbReference type="EMBL" id="KAJ7679646.1"/>
    </source>
</evidence>
<gene>
    <name evidence="3" type="ORF">B0H17DRAFT_1139068</name>
</gene>
<keyword evidence="2" id="KW-0732">Signal</keyword>
<evidence type="ECO:0000256" key="1">
    <source>
        <dbReference type="SAM" id="MobiDB-lite"/>
    </source>
</evidence>
<feature type="signal peptide" evidence="2">
    <location>
        <begin position="1"/>
        <end position="20"/>
    </location>
</feature>
<evidence type="ECO:0000256" key="2">
    <source>
        <dbReference type="SAM" id="SignalP"/>
    </source>
</evidence>
<keyword evidence="4" id="KW-1185">Reference proteome</keyword>
<evidence type="ECO:0000313" key="4">
    <source>
        <dbReference type="Proteomes" id="UP001221757"/>
    </source>
</evidence>
<protein>
    <recommendedName>
        <fullName evidence="5">Secreted protein</fullName>
    </recommendedName>
</protein>
<name>A0AAD7D8H0_MYCRO</name>
<dbReference type="Proteomes" id="UP001221757">
    <property type="component" value="Unassembled WGS sequence"/>
</dbReference>
<accession>A0AAD7D8H0</accession>
<sequence>MLCLLAFLPILSVIPSFLDCDTPCEALSGLLSDSMYPRTKPELNYYWHCTSYAYKRYFTRAAAVFTKPSSLHTPPRLEKLGGQDLMPLKKIRATRAVQSPAEFRNGRSLPETRPQQCQTRATHVGRLPQSRGTSQGNPACVRSDDKMMRIFNETRLRPQAQGPESSSAE</sequence>
<feature type="region of interest" description="Disordered" evidence="1">
    <location>
        <begin position="100"/>
        <end position="144"/>
    </location>
</feature>
<feature type="chain" id="PRO_5041911188" description="Secreted protein" evidence="2">
    <location>
        <begin position="21"/>
        <end position="169"/>
    </location>
</feature>
<reference evidence="3" key="1">
    <citation type="submission" date="2023-03" db="EMBL/GenBank/DDBJ databases">
        <title>Massive genome expansion in bonnet fungi (Mycena s.s.) driven by repeated elements and novel gene families across ecological guilds.</title>
        <authorList>
            <consortium name="Lawrence Berkeley National Laboratory"/>
            <person name="Harder C.B."/>
            <person name="Miyauchi S."/>
            <person name="Viragh M."/>
            <person name="Kuo A."/>
            <person name="Thoen E."/>
            <person name="Andreopoulos B."/>
            <person name="Lu D."/>
            <person name="Skrede I."/>
            <person name="Drula E."/>
            <person name="Henrissat B."/>
            <person name="Morin E."/>
            <person name="Kohler A."/>
            <person name="Barry K."/>
            <person name="LaButti K."/>
            <person name="Morin E."/>
            <person name="Salamov A."/>
            <person name="Lipzen A."/>
            <person name="Mereny Z."/>
            <person name="Hegedus B."/>
            <person name="Baldrian P."/>
            <person name="Stursova M."/>
            <person name="Weitz H."/>
            <person name="Taylor A."/>
            <person name="Grigoriev I.V."/>
            <person name="Nagy L.G."/>
            <person name="Martin F."/>
            <person name="Kauserud H."/>
        </authorList>
    </citation>
    <scope>NUCLEOTIDE SEQUENCE</scope>
    <source>
        <strain evidence="3">CBHHK067</strain>
    </source>
</reference>
<dbReference type="AlphaFoldDB" id="A0AAD7D8H0"/>
<proteinExistence type="predicted"/>
<evidence type="ECO:0008006" key="5">
    <source>
        <dbReference type="Google" id="ProtNLM"/>
    </source>
</evidence>
<organism evidence="3 4">
    <name type="scientific">Mycena rosella</name>
    <name type="common">Pink bonnet</name>
    <name type="synonym">Agaricus rosellus</name>
    <dbReference type="NCBI Taxonomy" id="1033263"/>
    <lineage>
        <taxon>Eukaryota</taxon>
        <taxon>Fungi</taxon>
        <taxon>Dikarya</taxon>
        <taxon>Basidiomycota</taxon>
        <taxon>Agaricomycotina</taxon>
        <taxon>Agaricomycetes</taxon>
        <taxon>Agaricomycetidae</taxon>
        <taxon>Agaricales</taxon>
        <taxon>Marasmiineae</taxon>
        <taxon>Mycenaceae</taxon>
        <taxon>Mycena</taxon>
    </lineage>
</organism>
<comment type="caution">
    <text evidence="3">The sequence shown here is derived from an EMBL/GenBank/DDBJ whole genome shotgun (WGS) entry which is preliminary data.</text>
</comment>